<dbReference type="SUPFAM" id="SSF53474">
    <property type="entry name" value="alpha/beta-Hydrolases"/>
    <property type="match status" value="1"/>
</dbReference>
<dbReference type="EMBL" id="NAJL01000013">
    <property type="protein sequence ID" value="TKA29896.1"/>
    <property type="molecule type" value="Genomic_DNA"/>
</dbReference>
<protein>
    <recommendedName>
        <fullName evidence="1">AB hydrolase-1 domain-containing protein</fullName>
    </recommendedName>
</protein>
<dbReference type="InterPro" id="IPR050228">
    <property type="entry name" value="Carboxylesterase_BioH"/>
</dbReference>
<dbReference type="PANTHER" id="PTHR43194:SF2">
    <property type="entry name" value="PEROXISOMAL MEMBRANE PROTEIN LPX1"/>
    <property type="match status" value="1"/>
</dbReference>
<gene>
    <name evidence="2" type="ORF">B0A50_03260</name>
</gene>
<evidence type="ECO:0000313" key="3">
    <source>
        <dbReference type="Proteomes" id="UP000308549"/>
    </source>
</evidence>
<keyword evidence="3" id="KW-1185">Reference proteome</keyword>
<organism evidence="2 3">
    <name type="scientific">Salinomyces thailandicus</name>
    <dbReference type="NCBI Taxonomy" id="706561"/>
    <lineage>
        <taxon>Eukaryota</taxon>
        <taxon>Fungi</taxon>
        <taxon>Dikarya</taxon>
        <taxon>Ascomycota</taxon>
        <taxon>Pezizomycotina</taxon>
        <taxon>Dothideomycetes</taxon>
        <taxon>Dothideomycetidae</taxon>
        <taxon>Mycosphaerellales</taxon>
        <taxon>Teratosphaeriaceae</taxon>
        <taxon>Salinomyces</taxon>
    </lineage>
</organism>
<dbReference type="Gene3D" id="3.40.50.1820">
    <property type="entry name" value="alpha/beta hydrolase"/>
    <property type="match status" value="1"/>
</dbReference>
<dbReference type="PRINTS" id="PR00412">
    <property type="entry name" value="EPOXHYDRLASE"/>
</dbReference>
<dbReference type="OrthoDB" id="284184at2759"/>
<dbReference type="AlphaFoldDB" id="A0A4U0U625"/>
<sequence length="330" mass="37510">MDREIPFVRTPPSRFDNLPDFPYQPHFLEHGSLRMAYIDEKASDNGNGQEEVFLCLHGQPTWSFLYRRMIPIFLNYSTRGRGSQPSRRVIAPDLFGFGRSDKPTREADYTFSAHRRSLLHFVETLDLQNITLVVQDWGGLLGLTLPIAFPWRFKRIIVMNTSLAVGTVPSDGFRQWRTYNNRTPDMDIGALMQRACPHLTKAEADAYNAPYPDKKSKAGVRRFPNLVMTDPGMDGVDISKASAHMYATSDQWKTEDIFMACGLKDPVLGEPVMKSLARMWRNGCYYVNVQEAGHFTQEWGGEIARRAIAVFEQQADRADATIIHLTAAKI</sequence>
<comment type="caution">
    <text evidence="2">The sequence shown here is derived from an EMBL/GenBank/DDBJ whole genome shotgun (WGS) entry which is preliminary data.</text>
</comment>
<name>A0A4U0U625_9PEZI</name>
<reference evidence="2 3" key="1">
    <citation type="submission" date="2017-03" db="EMBL/GenBank/DDBJ databases">
        <title>Genomes of endolithic fungi from Antarctica.</title>
        <authorList>
            <person name="Coleine C."/>
            <person name="Masonjones S."/>
            <person name="Stajich J.E."/>
        </authorList>
    </citation>
    <scope>NUCLEOTIDE SEQUENCE [LARGE SCALE GENOMIC DNA]</scope>
    <source>
        <strain evidence="2 3">CCFEE 6315</strain>
    </source>
</reference>
<dbReference type="Pfam" id="PF00561">
    <property type="entry name" value="Abhydrolase_1"/>
    <property type="match status" value="1"/>
</dbReference>
<dbReference type="InterPro" id="IPR000639">
    <property type="entry name" value="Epox_hydrolase-like"/>
</dbReference>
<evidence type="ECO:0000259" key="1">
    <source>
        <dbReference type="Pfam" id="PF00561"/>
    </source>
</evidence>
<dbReference type="NCBIfam" id="NF002043">
    <property type="entry name" value="PRK00870.1"/>
    <property type="match status" value="1"/>
</dbReference>
<dbReference type="PANTHER" id="PTHR43194">
    <property type="entry name" value="HYDROLASE ALPHA/BETA FOLD FAMILY"/>
    <property type="match status" value="1"/>
</dbReference>
<dbReference type="GO" id="GO:0003824">
    <property type="term" value="F:catalytic activity"/>
    <property type="evidence" value="ECO:0007669"/>
    <property type="project" value="InterPro"/>
</dbReference>
<dbReference type="Proteomes" id="UP000308549">
    <property type="component" value="Unassembled WGS sequence"/>
</dbReference>
<dbReference type="PRINTS" id="PR00111">
    <property type="entry name" value="ABHYDROLASE"/>
</dbReference>
<dbReference type="InterPro" id="IPR029058">
    <property type="entry name" value="AB_hydrolase_fold"/>
</dbReference>
<proteinExistence type="predicted"/>
<dbReference type="InterPro" id="IPR000073">
    <property type="entry name" value="AB_hydrolase_1"/>
</dbReference>
<accession>A0A4U0U625</accession>
<evidence type="ECO:0000313" key="2">
    <source>
        <dbReference type="EMBL" id="TKA29896.1"/>
    </source>
</evidence>
<feature type="domain" description="AB hydrolase-1" evidence="1">
    <location>
        <begin position="52"/>
        <end position="300"/>
    </location>
</feature>